<dbReference type="InterPro" id="IPR017581">
    <property type="entry name" value="AtpR-like"/>
</dbReference>
<dbReference type="EMBL" id="JASCSA010000008">
    <property type="protein sequence ID" value="MDI5884999.1"/>
    <property type="molecule type" value="Genomic_DNA"/>
</dbReference>
<evidence type="ECO:0000256" key="1">
    <source>
        <dbReference type="SAM" id="MobiDB-lite"/>
    </source>
</evidence>
<name>A0ABT6UT76_9GAMM</name>
<dbReference type="RefSeq" id="WP_172978682.1">
    <property type="nucleotide sequence ID" value="NZ_CP136695.1"/>
</dbReference>
<sequence>MIDMTDMPQVLVLRELLAHWLSEIPASVLYPACLIGGLLLGHGYFHALKRTAELIVRQTNPMLGVLLTLGRLTLMTLGLLLAVQAGATALLVTLIGILIAKAGHMRKPPPVSLRPDSLRQGSLRPDKLRSDELKSGTLPPGKPRETQS</sequence>
<accession>A0ABT6UT76</accession>
<comment type="caution">
    <text evidence="3">The sequence shown here is derived from an EMBL/GenBank/DDBJ whole genome shotgun (WGS) entry which is preliminary data.</text>
</comment>
<keyword evidence="2" id="KW-0812">Transmembrane</keyword>
<reference evidence="4" key="1">
    <citation type="submission" date="2023-07" db="EMBL/GenBank/DDBJ databases">
        <title>Genome-based characterization of strain KMM 296 and proposal for reclassification of Cobetia litoralis and Cobetia pacifica, and emended description of the species Cobetia amphilecti and Cobetia marina.</title>
        <authorList>
            <person name="Balabanova L."/>
            <person name="Nedashkovskaya O."/>
        </authorList>
    </citation>
    <scope>NUCLEOTIDE SEQUENCE [LARGE SCALE GENOMIC DNA]</scope>
    <source>
        <strain evidence="4">NRIC 0815</strain>
    </source>
</reference>
<proteinExistence type="predicted"/>
<feature type="transmembrane region" description="Helical" evidence="2">
    <location>
        <begin position="87"/>
        <end position="104"/>
    </location>
</feature>
<keyword evidence="2" id="KW-0472">Membrane</keyword>
<dbReference type="Proteomes" id="UP001229025">
    <property type="component" value="Unassembled WGS sequence"/>
</dbReference>
<gene>
    <name evidence="3" type="ORF">QLT01_11610</name>
</gene>
<keyword evidence="4" id="KW-1185">Reference proteome</keyword>
<feature type="region of interest" description="Disordered" evidence="1">
    <location>
        <begin position="106"/>
        <end position="148"/>
    </location>
</feature>
<protein>
    <submittedName>
        <fullName evidence="3">ATP synthase subunit I</fullName>
    </submittedName>
</protein>
<organism evidence="3 4">
    <name type="scientific">Cobetia amphilecti</name>
    <dbReference type="NCBI Taxonomy" id="1055104"/>
    <lineage>
        <taxon>Bacteria</taxon>
        <taxon>Pseudomonadati</taxon>
        <taxon>Pseudomonadota</taxon>
        <taxon>Gammaproteobacteria</taxon>
        <taxon>Oceanospirillales</taxon>
        <taxon>Halomonadaceae</taxon>
        <taxon>Cobetia</taxon>
    </lineage>
</organism>
<dbReference type="GeneID" id="97326689"/>
<feature type="compositionally biased region" description="Basic and acidic residues" evidence="1">
    <location>
        <begin position="124"/>
        <end position="134"/>
    </location>
</feature>
<feature type="transmembrane region" description="Helical" evidence="2">
    <location>
        <begin position="20"/>
        <end position="41"/>
    </location>
</feature>
<keyword evidence="2" id="KW-1133">Transmembrane helix</keyword>
<evidence type="ECO:0000313" key="4">
    <source>
        <dbReference type="Proteomes" id="UP001229025"/>
    </source>
</evidence>
<evidence type="ECO:0000313" key="3">
    <source>
        <dbReference type="EMBL" id="MDI5884999.1"/>
    </source>
</evidence>
<dbReference type="Pfam" id="PF12966">
    <property type="entry name" value="AtpR"/>
    <property type="match status" value="1"/>
</dbReference>
<evidence type="ECO:0000256" key="2">
    <source>
        <dbReference type="SAM" id="Phobius"/>
    </source>
</evidence>